<accession>A0A1I7RXL0</accession>
<dbReference type="EMBL" id="CAJFDI010000005">
    <property type="protein sequence ID" value="CAD5233072.1"/>
    <property type="molecule type" value="Genomic_DNA"/>
</dbReference>
<evidence type="ECO:0000313" key="3">
    <source>
        <dbReference type="Proteomes" id="UP000095284"/>
    </source>
</evidence>
<dbReference type="Pfam" id="PF00646">
    <property type="entry name" value="F-box"/>
    <property type="match status" value="1"/>
</dbReference>
<reference evidence="2" key="2">
    <citation type="submission" date="2020-09" db="EMBL/GenBank/DDBJ databases">
        <authorList>
            <person name="Kikuchi T."/>
        </authorList>
    </citation>
    <scope>NUCLEOTIDE SEQUENCE</scope>
    <source>
        <strain evidence="2">Ka4C1</strain>
    </source>
</reference>
<dbReference type="Gene3D" id="3.80.10.10">
    <property type="entry name" value="Ribonuclease Inhibitor"/>
    <property type="match status" value="1"/>
</dbReference>
<dbReference type="OrthoDB" id="5787648at2759"/>
<feature type="domain" description="F-box" evidence="1">
    <location>
        <begin position="6"/>
        <end position="52"/>
    </location>
</feature>
<keyword evidence="4" id="KW-1185">Reference proteome</keyword>
<dbReference type="InterPro" id="IPR001810">
    <property type="entry name" value="F-box_dom"/>
</dbReference>
<organism evidence="3 5">
    <name type="scientific">Bursaphelenchus xylophilus</name>
    <name type="common">Pinewood nematode worm</name>
    <name type="synonym">Aphelenchoides xylophilus</name>
    <dbReference type="NCBI Taxonomy" id="6326"/>
    <lineage>
        <taxon>Eukaryota</taxon>
        <taxon>Metazoa</taxon>
        <taxon>Ecdysozoa</taxon>
        <taxon>Nematoda</taxon>
        <taxon>Chromadorea</taxon>
        <taxon>Rhabditida</taxon>
        <taxon>Tylenchina</taxon>
        <taxon>Tylenchomorpha</taxon>
        <taxon>Aphelenchoidea</taxon>
        <taxon>Aphelenchoididae</taxon>
        <taxon>Bursaphelenchus</taxon>
    </lineage>
</organism>
<protein>
    <submittedName>
        <fullName evidence="2">(pine wood nematode) hypothetical protein</fullName>
    </submittedName>
    <submittedName>
        <fullName evidence="5">F-box domain-containing protein</fullName>
    </submittedName>
</protein>
<dbReference type="WBParaSite" id="BXY_0547700.1">
    <property type="protein sequence ID" value="BXY_0547700.1"/>
    <property type="gene ID" value="BXY_0547700"/>
</dbReference>
<sequence>MEPSTSAGLHHTPDNIIYLILREMGRTDLLKCKLISRRFQRIIRHNAAFLARPVVSELFVQMREAELRSTKTGKVVKTSRHHCIQLRKKMQHSKSRKYLNIKNEDFLNGLETALKSYSISKTITLDGIEINAQVLSEFIRPTSDFRNVENVNFVLACFKQTNHLLERLLEGTNCRNLSFEFCSDVQNVINDTLFKSIQTLESLNIVLAEPVRLVYLTNSSLDRWTDQDELPTRIKLDNSTTGFTVDGIFKLIQKLILAYQQQKMKSSIDWSFGRIEASPADLLSYIQRPSTRPPGYNLRLRAVQANHIRAWVDIDSKQGPVIESTPLAELEKLARFGSAAKTEHSCLITFDVITPKV</sequence>
<evidence type="ECO:0000313" key="4">
    <source>
        <dbReference type="Proteomes" id="UP000659654"/>
    </source>
</evidence>
<dbReference type="Proteomes" id="UP000582659">
    <property type="component" value="Unassembled WGS sequence"/>
</dbReference>
<gene>
    <name evidence="2" type="ORF">BXYJ_LOCUS13163</name>
</gene>
<name>A0A1I7RXL0_BURXY</name>
<evidence type="ECO:0000259" key="1">
    <source>
        <dbReference type="PROSITE" id="PS50181"/>
    </source>
</evidence>
<evidence type="ECO:0000313" key="5">
    <source>
        <dbReference type="WBParaSite" id="BXY_0547700.1"/>
    </source>
</evidence>
<dbReference type="EMBL" id="CAJFCV020000005">
    <property type="protein sequence ID" value="CAG9126544.1"/>
    <property type="molecule type" value="Genomic_DNA"/>
</dbReference>
<dbReference type="Proteomes" id="UP000659654">
    <property type="component" value="Unassembled WGS sequence"/>
</dbReference>
<dbReference type="PROSITE" id="PS50181">
    <property type="entry name" value="FBOX"/>
    <property type="match status" value="1"/>
</dbReference>
<dbReference type="InterPro" id="IPR032675">
    <property type="entry name" value="LRR_dom_sf"/>
</dbReference>
<dbReference type="Proteomes" id="UP000095284">
    <property type="component" value="Unplaced"/>
</dbReference>
<dbReference type="AlphaFoldDB" id="A0A1I7RXL0"/>
<proteinExistence type="predicted"/>
<reference evidence="5" key="1">
    <citation type="submission" date="2016-11" db="UniProtKB">
        <authorList>
            <consortium name="WormBaseParasite"/>
        </authorList>
    </citation>
    <scope>IDENTIFICATION</scope>
</reference>
<evidence type="ECO:0000313" key="2">
    <source>
        <dbReference type="EMBL" id="CAD5233072.1"/>
    </source>
</evidence>